<dbReference type="EMBL" id="ML996112">
    <property type="protein sequence ID" value="KAF2737992.1"/>
    <property type="molecule type" value="Genomic_DNA"/>
</dbReference>
<evidence type="ECO:0000256" key="4">
    <source>
        <dbReference type="ARBA" id="ARBA00022884"/>
    </source>
</evidence>
<keyword evidence="1 5" id="KW-0489">Methyltransferase</keyword>
<dbReference type="GO" id="GO:0006391">
    <property type="term" value="P:transcription initiation at mitochondrial promoter"/>
    <property type="evidence" value="ECO:0007669"/>
    <property type="project" value="TreeGrafter"/>
</dbReference>
<comment type="similarity">
    <text evidence="5">Belongs to the class I-like SAM-binding methyltransferase superfamily. rRNA adenine N(6)-methyltransferase family.</text>
</comment>
<dbReference type="AlphaFoldDB" id="A0A9P4R750"/>
<dbReference type="OrthoDB" id="16079at2759"/>
<dbReference type="GO" id="GO:0032259">
    <property type="term" value="P:methylation"/>
    <property type="evidence" value="ECO:0007669"/>
    <property type="project" value="UniProtKB-KW"/>
</dbReference>
<reference evidence="7" key="1">
    <citation type="journal article" date="2020" name="Stud. Mycol.">
        <title>101 Dothideomycetes genomes: a test case for predicting lifestyles and emergence of pathogens.</title>
        <authorList>
            <person name="Haridas S."/>
            <person name="Albert R."/>
            <person name="Binder M."/>
            <person name="Bloem J."/>
            <person name="Labutti K."/>
            <person name="Salamov A."/>
            <person name="Andreopoulos B."/>
            <person name="Baker S."/>
            <person name="Barry K."/>
            <person name="Bills G."/>
            <person name="Bluhm B."/>
            <person name="Cannon C."/>
            <person name="Castanera R."/>
            <person name="Culley D."/>
            <person name="Daum C."/>
            <person name="Ezra D."/>
            <person name="Gonzalez J."/>
            <person name="Henrissat B."/>
            <person name="Kuo A."/>
            <person name="Liang C."/>
            <person name="Lipzen A."/>
            <person name="Lutzoni F."/>
            <person name="Magnuson J."/>
            <person name="Mondo S."/>
            <person name="Nolan M."/>
            <person name="Ohm R."/>
            <person name="Pangilinan J."/>
            <person name="Park H.-J."/>
            <person name="Ramirez L."/>
            <person name="Alfaro M."/>
            <person name="Sun H."/>
            <person name="Tritt A."/>
            <person name="Yoshinaga Y."/>
            <person name="Zwiers L.-H."/>
            <person name="Turgeon B."/>
            <person name="Goodwin S."/>
            <person name="Spatafora J."/>
            <person name="Crous P."/>
            <person name="Grigoriev I."/>
        </authorList>
    </citation>
    <scope>NUCLEOTIDE SEQUENCE</scope>
    <source>
        <strain evidence="7">CBS 125425</strain>
    </source>
</reference>
<dbReference type="GO" id="GO:0034245">
    <property type="term" value="C:mitochondrial DNA-directed RNA polymerase complex"/>
    <property type="evidence" value="ECO:0007669"/>
    <property type="project" value="TreeGrafter"/>
</dbReference>
<evidence type="ECO:0000256" key="6">
    <source>
        <dbReference type="SAM" id="MobiDB-lite"/>
    </source>
</evidence>
<keyword evidence="3 5" id="KW-0949">S-adenosyl-L-methionine</keyword>
<keyword evidence="8" id="KW-1185">Reference proteome</keyword>
<dbReference type="Gene3D" id="3.40.50.150">
    <property type="entry name" value="Vaccinia Virus protein VP39"/>
    <property type="match status" value="1"/>
</dbReference>
<keyword evidence="5" id="KW-0698">rRNA processing</keyword>
<keyword evidence="2 5" id="KW-0808">Transferase</keyword>
<comment type="caution">
    <text evidence="7">The sequence shown here is derived from an EMBL/GenBank/DDBJ whole genome shotgun (WGS) entry which is preliminary data.</text>
</comment>
<dbReference type="SUPFAM" id="SSF53335">
    <property type="entry name" value="S-adenosyl-L-methionine-dependent methyltransferases"/>
    <property type="match status" value="1"/>
</dbReference>
<sequence>MYSIIQCRIAPSSGFLKLRALHRRVHGSAPTQKAASRRKATASDPKAPEQSEGKLKPSGTYPLSEQLHNLGRGLGETKAEYTKTPSQFLKTQIVSPDLCDDVLKYIGPSLDKHKGCDIVDLNPGAGLWSQKLHEYLQPRSHILVEPAWDKYGTFLQPLLDAPNSTYKLAKLDPCEYESLEDIPKYLEHQEQIPAGHPRPLEPNDSVLVTGCLMWDPQLPGYGSSSMARQVLFHFSQMAQARKTMHAFGPARMLFWTPTDVSKTVLARSSSTMGKLDFFIKRGADVREVVTAMHARRVQGKGALGREPRYELESVVKAMQRGKEQGMELPEHRRAPIHEFADDVARLSGGTGILNGTEIRQYLKEQELAGKDTTGLLSDYYREGFHVEAANPDTSTCANLGSKEKDSRRKASRTKSNVKKTEKDVKVRDDIVDIGEAVYWKEVEILGMTDGEPKEDAMEDLEIMKKNLEILIKKVSPATVQVQVRTDIDDRLTLRMPGRRIPWDLRPYEPLVMQAEEVWPANRTSLLDIQPFSVPPNQDEQDDILDYITDFITGLLSNGHKPLPEALEIMENGASELIEQVPILKDPSKGGRLDMSAFKAKMLTPEMLEALFWAYREWPFRNPESNYAKYFQRKGQMQ</sequence>
<dbReference type="InterPro" id="IPR001737">
    <property type="entry name" value="KsgA/Erm"/>
</dbReference>
<dbReference type="EC" id="2.1.1.-" evidence="5"/>
<evidence type="ECO:0000313" key="7">
    <source>
        <dbReference type="EMBL" id="KAF2737992.1"/>
    </source>
</evidence>
<feature type="region of interest" description="Disordered" evidence="6">
    <location>
        <begin position="395"/>
        <end position="420"/>
    </location>
</feature>
<evidence type="ECO:0000313" key="8">
    <source>
        <dbReference type="Proteomes" id="UP000799444"/>
    </source>
</evidence>
<dbReference type="GO" id="GO:0034246">
    <property type="term" value="F:mitochondrial transcription factor activity"/>
    <property type="evidence" value="ECO:0007669"/>
    <property type="project" value="TreeGrafter"/>
</dbReference>
<name>A0A9P4R750_9PLEO</name>
<evidence type="ECO:0000256" key="5">
    <source>
        <dbReference type="RuleBase" id="RU362106"/>
    </source>
</evidence>
<gene>
    <name evidence="7" type="ORF">EJ04DRAFT_487218</name>
</gene>
<proteinExistence type="inferred from homology"/>
<feature type="region of interest" description="Disordered" evidence="6">
    <location>
        <begin position="26"/>
        <end position="62"/>
    </location>
</feature>
<dbReference type="Pfam" id="PF00398">
    <property type="entry name" value="RrnaAD"/>
    <property type="match status" value="1"/>
</dbReference>
<evidence type="ECO:0000256" key="1">
    <source>
        <dbReference type="ARBA" id="ARBA00022603"/>
    </source>
</evidence>
<dbReference type="GO" id="GO:0003723">
    <property type="term" value="F:RNA binding"/>
    <property type="evidence" value="ECO:0007669"/>
    <property type="project" value="UniProtKB-KW"/>
</dbReference>
<evidence type="ECO:0000256" key="3">
    <source>
        <dbReference type="ARBA" id="ARBA00022691"/>
    </source>
</evidence>
<dbReference type="InterPro" id="IPR029063">
    <property type="entry name" value="SAM-dependent_MTases_sf"/>
</dbReference>
<organism evidence="7 8">
    <name type="scientific">Polyplosphaeria fusca</name>
    <dbReference type="NCBI Taxonomy" id="682080"/>
    <lineage>
        <taxon>Eukaryota</taxon>
        <taxon>Fungi</taxon>
        <taxon>Dikarya</taxon>
        <taxon>Ascomycota</taxon>
        <taxon>Pezizomycotina</taxon>
        <taxon>Dothideomycetes</taxon>
        <taxon>Pleosporomycetidae</taxon>
        <taxon>Pleosporales</taxon>
        <taxon>Tetraplosphaeriaceae</taxon>
        <taxon>Polyplosphaeria</taxon>
    </lineage>
</organism>
<feature type="compositionally biased region" description="Basic and acidic residues" evidence="6">
    <location>
        <begin position="46"/>
        <end position="55"/>
    </location>
</feature>
<evidence type="ECO:0000256" key="2">
    <source>
        <dbReference type="ARBA" id="ARBA00022679"/>
    </source>
</evidence>
<dbReference type="PANTHER" id="PTHR11727:SF17">
    <property type="entry name" value="DIMETHYLADENOSINE TRANSFERASE 1, MITOCHONDRIAL"/>
    <property type="match status" value="1"/>
</dbReference>
<dbReference type="GO" id="GO:0008168">
    <property type="term" value="F:methyltransferase activity"/>
    <property type="evidence" value="ECO:0007669"/>
    <property type="project" value="UniProtKB-KW"/>
</dbReference>
<keyword evidence="4" id="KW-0694">RNA-binding</keyword>
<dbReference type="GO" id="GO:0005759">
    <property type="term" value="C:mitochondrial matrix"/>
    <property type="evidence" value="ECO:0007669"/>
    <property type="project" value="TreeGrafter"/>
</dbReference>
<dbReference type="PANTHER" id="PTHR11727">
    <property type="entry name" value="DIMETHYLADENOSINE TRANSFERASE"/>
    <property type="match status" value="1"/>
</dbReference>
<accession>A0A9P4R750</accession>
<dbReference type="Proteomes" id="UP000799444">
    <property type="component" value="Unassembled WGS sequence"/>
</dbReference>
<protein>
    <recommendedName>
        <fullName evidence="5">rRNA adenine N(6)-methyltransferase</fullName>
        <ecNumber evidence="5">2.1.1.-</ecNumber>
    </recommendedName>
</protein>